<feature type="compositionally biased region" description="Basic and acidic residues" evidence="1">
    <location>
        <begin position="33"/>
        <end position="44"/>
    </location>
</feature>
<sequence length="44" mass="4650">VLMAFDAEPEKHLQTNFASTTKMNVGPTSVKKNSGDRGGEAIDG</sequence>
<reference evidence="2 3" key="1">
    <citation type="submission" date="2021-06" db="EMBL/GenBank/DDBJ databases">
        <title>Caerostris extrusa draft genome.</title>
        <authorList>
            <person name="Kono N."/>
            <person name="Arakawa K."/>
        </authorList>
    </citation>
    <scope>NUCLEOTIDE SEQUENCE [LARGE SCALE GENOMIC DNA]</scope>
</reference>
<accession>A0AAV4QF01</accession>
<gene>
    <name evidence="2" type="ORF">CEXT_668071</name>
</gene>
<evidence type="ECO:0000313" key="3">
    <source>
        <dbReference type="Proteomes" id="UP001054945"/>
    </source>
</evidence>
<keyword evidence="3" id="KW-1185">Reference proteome</keyword>
<proteinExistence type="predicted"/>
<organism evidence="2 3">
    <name type="scientific">Caerostris extrusa</name>
    <name type="common">Bark spider</name>
    <name type="synonym">Caerostris bankana</name>
    <dbReference type="NCBI Taxonomy" id="172846"/>
    <lineage>
        <taxon>Eukaryota</taxon>
        <taxon>Metazoa</taxon>
        <taxon>Ecdysozoa</taxon>
        <taxon>Arthropoda</taxon>
        <taxon>Chelicerata</taxon>
        <taxon>Arachnida</taxon>
        <taxon>Araneae</taxon>
        <taxon>Araneomorphae</taxon>
        <taxon>Entelegynae</taxon>
        <taxon>Araneoidea</taxon>
        <taxon>Araneidae</taxon>
        <taxon>Caerostris</taxon>
    </lineage>
</organism>
<dbReference type="AlphaFoldDB" id="A0AAV4QF01"/>
<protein>
    <submittedName>
        <fullName evidence="2">Uncharacterized protein</fullName>
    </submittedName>
</protein>
<name>A0AAV4QF01_CAEEX</name>
<dbReference type="EMBL" id="BPLR01006005">
    <property type="protein sequence ID" value="GIY06837.1"/>
    <property type="molecule type" value="Genomic_DNA"/>
</dbReference>
<feature type="region of interest" description="Disordered" evidence="1">
    <location>
        <begin position="22"/>
        <end position="44"/>
    </location>
</feature>
<feature type="compositionally biased region" description="Polar residues" evidence="1">
    <location>
        <begin position="22"/>
        <end position="32"/>
    </location>
</feature>
<feature type="non-terminal residue" evidence="2">
    <location>
        <position position="1"/>
    </location>
</feature>
<evidence type="ECO:0000313" key="2">
    <source>
        <dbReference type="EMBL" id="GIY06837.1"/>
    </source>
</evidence>
<dbReference type="Proteomes" id="UP001054945">
    <property type="component" value="Unassembled WGS sequence"/>
</dbReference>
<evidence type="ECO:0000256" key="1">
    <source>
        <dbReference type="SAM" id="MobiDB-lite"/>
    </source>
</evidence>
<comment type="caution">
    <text evidence="2">The sequence shown here is derived from an EMBL/GenBank/DDBJ whole genome shotgun (WGS) entry which is preliminary data.</text>
</comment>